<dbReference type="Proteomes" id="UP000253551">
    <property type="component" value="Unassembled WGS sequence"/>
</dbReference>
<organism evidence="2 3">
    <name type="scientific">Rhizopus stolonifer</name>
    <name type="common">Rhizopus nigricans</name>
    <dbReference type="NCBI Taxonomy" id="4846"/>
    <lineage>
        <taxon>Eukaryota</taxon>
        <taxon>Fungi</taxon>
        <taxon>Fungi incertae sedis</taxon>
        <taxon>Mucoromycota</taxon>
        <taxon>Mucoromycotina</taxon>
        <taxon>Mucoromycetes</taxon>
        <taxon>Mucorales</taxon>
        <taxon>Mucorineae</taxon>
        <taxon>Rhizopodaceae</taxon>
        <taxon>Rhizopus</taxon>
    </lineage>
</organism>
<evidence type="ECO:0000256" key="1">
    <source>
        <dbReference type="SAM" id="MobiDB-lite"/>
    </source>
</evidence>
<dbReference type="AlphaFoldDB" id="A0A367ITW6"/>
<name>A0A367ITW6_RHIST</name>
<evidence type="ECO:0000313" key="2">
    <source>
        <dbReference type="EMBL" id="RCH81102.1"/>
    </source>
</evidence>
<feature type="region of interest" description="Disordered" evidence="1">
    <location>
        <begin position="1"/>
        <end position="50"/>
    </location>
</feature>
<feature type="compositionally biased region" description="Low complexity" evidence="1">
    <location>
        <begin position="33"/>
        <end position="48"/>
    </location>
</feature>
<reference evidence="2 3" key="1">
    <citation type="journal article" date="2018" name="G3 (Bethesda)">
        <title>Phylogenetic and Phylogenomic Definition of Rhizopus Species.</title>
        <authorList>
            <person name="Gryganskyi A.P."/>
            <person name="Golan J."/>
            <person name="Dolatabadi S."/>
            <person name="Mondo S."/>
            <person name="Robb S."/>
            <person name="Idnurm A."/>
            <person name="Muszewska A."/>
            <person name="Steczkiewicz K."/>
            <person name="Masonjones S."/>
            <person name="Liao H.L."/>
            <person name="Gajdeczka M.T."/>
            <person name="Anike F."/>
            <person name="Vuek A."/>
            <person name="Anishchenko I.M."/>
            <person name="Voigt K."/>
            <person name="de Hoog G.S."/>
            <person name="Smith M.E."/>
            <person name="Heitman J."/>
            <person name="Vilgalys R."/>
            <person name="Stajich J.E."/>
        </authorList>
    </citation>
    <scope>NUCLEOTIDE SEQUENCE [LARGE SCALE GENOMIC DNA]</scope>
    <source>
        <strain evidence="2 3">LSU 92-RS-03</strain>
    </source>
</reference>
<sequence>MYHPPATRSRTASDSKKPPSVITTQLDESYQRPPFTITPSSSSTSLSSDINMTIEHLQQLLIASTRKRRPETRNR</sequence>
<keyword evidence="3" id="KW-1185">Reference proteome</keyword>
<protein>
    <submittedName>
        <fullName evidence="2">Uncharacterized protein</fullName>
    </submittedName>
</protein>
<comment type="caution">
    <text evidence="2">The sequence shown here is derived from an EMBL/GenBank/DDBJ whole genome shotgun (WGS) entry which is preliminary data.</text>
</comment>
<gene>
    <name evidence="2" type="ORF">CU098_000079</name>
</gene>
<dbReference type="EMBL" id="PJQM01005667">
    <property type="protein sequence ID" value="RCH81102.1"/>
    <property type="molecule type" value="Genomic_DNA"/>
</dbReference>
<evidence type="ECO:0000313" key="3">
    <source>
        <dbReference type="Proteomes" id="UP000253551"/>
    </source>
</evidence>
<proteinExistence type="predicted"/>
<accession>A0A367ITW6</accession>